<feature type="transmembrane region" description="Helical" evidence="2">
    <location>
        <begin position="56"/>
        <end position="80"/>
    </location>
</feature>
<keyword evidence="2" id="KW-0812">Transmembrane</keyword>
<protein>
    <submittedName>
        <fullName evidence="3">Early transcribed membrane protein</fullName>
    </submittedName>
</protein>
<dbReference type="Proteomes" id="UP000078597">
    <property type="component" value="Unassembled WGS sequence"/>
</dbReference>
<dbReference type="OrthoDB" id="387406at2759"/>
<feature type="compositionally biased region" description="Basic and acidic residues" evidence="1">
    <location>
        <begin position="100"/>
        <end position="112"/>
    </location>
</feature>
<evidence type="ECO:0000256" key="2">
    <source>
        <dbReference type="SAM" id="Phobius"/>
    </source>
</evidence>
<sequence>MKLTRVFYIIAFLLTIKILVPGFNNVEVEAKNPVADAKSVKKVDDDIQRKQRNQKILLISSVATSVAIILGSLLGGLGYYKQKKIRGGNVPAAPVKHTGTKLEGKPSSDDTKLSSTGSQGTTTLSTNTSTGPSKTYTNSF</sequence>
<dbReference type="AlphaFoldDB" id="A0A1A8WS64"/>
<dbReference type="OMA" id="LITIKVF"/>
<reference evidence="5" key="1">
    <citation type="submission" date="2016-05" db="EMBL/GenBank/DDBJ databases">
        <authorList>
            <person name="Naeem Raeece"/>
        </authorList>
    </citation>
    <scope>NUCLEOTIDE SEQUENCE [LARGE SCALE GENOMIC DNA]</scope>
</reference>
<evidence type="ECO:0000313" key="3">
    <source>
        <dbReference type="EMBL" id="SBS95772.1"/>
    </source>
</evidence>
<keyword evidence="2" id="KW-0472">Membrane</keyword>
<accession>A0A1A8WS64</accession>
<dbReference type="EMBL" id="LT594626">
    <property type="protein sequence ID" value="SBT87542.1"/>
    <property type="molecule type" value="Genomic_DNA"/>
</dbReference>
<dbReference type="VEuPathDB" id="PlasmoDB:PmUG01_05040500"/>
<dbReference type="EMBL" id="FLQW01003481">
    <property type="protein sequence ID" value="SBS95772.1"/>
    <property type="molecule type" value="Genomic_DNA"/>
</dbReference>
<evidence type="ECO:0000313" key="6">
    <source>
        <dbReference type="Proteomes" id="UP000219813"/>
    </source>
</evidence>
<keyword evidence="6" id="KW-1185">Reference proteome</keyword>
<dbReference type="InterPro" id="IPR006389">
    <property type="entry name" value="Early_transc_mb_plasmodium"/>
</dbReference>
<proteinExistence type="predicted"/>
<dbReference type="Proteomes" id="UP000219813">
    <property type="component" value="Chromosome 5"/>
</dbReference>
<evidence type="ECO:0000313" key="5">
    <source>
        <dbReference type="Proteomes" id="UP000078597"/>
    </source>
</evidence>
<evidence type="ECO:0000313" key="4">
    <source>
        <dbReference type="EMBL" id="SBT87542.1"/>
    </source>
</evidence>
<keyword evidence="2" id="KW-1133">Transmembrane helix</keyword>
<dbReference type="Pfam" id="PF09716">
    <property type="entry name" value="ETRAMP"/>
    <property type="match status" value="1"/>
</dbReference>
<evidence type="ECO:0000256" key="1">
    <source>
        <dbReference type="SAM" id="MobiDB-lite"/>
    </source>
</evidence>
<name>A0A1A8WS64_PLAMA</name>
<feature type="region of interest" description="Disordered" evidence="1">
    <location>
        <begin position="89"/>
        <end position="140"/>
    </location>
</feature>
<reference evidence="3" key="2">
    <citation type="submission" date="2016-05" db="EMBL/GenBank/DDBJ databases">
        <authorList>
            <person name="Lavstsen T."/>
            <person name="Jespersen J.S."/>
        </authorList>
    </citation>
    <scope>NUCLEOTIDE SEQUENCE [LARGE SCALE GENOMIC DNA]</scope>
</reference>
<feature type="compositionally biased region" description="Low complexity" evidence="1">
    <location>
        <begin position="114"/>
        <end position="133"/>
    </location>
</feature>
<feature type="transmembrane region" description="Helical" evidence="2">
    <location>
        <begin position="6"/>
        <end position="23"/>
    </location>
</feature>
<gene>
    <name evidence="3" type="ORF">PMALA_049330</name>
    <name evidence="4" type="ORF">PMUG01_05040500</name>
</gene>
<reference evidence="4 6" key="3">
    <citation type="submission" date="2016-06" db="EMBL/GenBank/DDBJ databases">
        <authorList>
            <consortium name="Pathogen Informatics"/>
        </authorList>
    </citation>
    <scope>NUCLEOTIDE SEQUENCE [LARGE SCALE GENOMIC DNA]</scope>
</reference>
<organism evidence="3 5">
    <name type="scientific">Plasmodium malariae</name>
    <dbReference type="NCBI Taxonomy" id="5858"/>
    <lineage>
        <taxon>Eukaryota</taxon>
        <taxon>Sar</taxon>
        <taxon>Alveolata</taxon>
        <taxon>Apicomplexa</taxon>
        <taxon>Aconoidasida</taxon>
        <taxon>Haemosporida</taxon>
        <taxon>Plasmodiidae</taxon>
        <taxon>Plasmodium</taxon>
        <taxon>Plasmodium (Plasmodium)</taxon>
    </lineage>
</organism>
<dbReference type="NCBIfam" id="TIGR01495">
    <property type="entry name" value="ETRAMP"/>
    <property type="match status" value="1"/>
</dbReference>